<keyword evidence="3" id="KW-1185">Reference proteome</keyword>
<evidence type="ECO:0000256" key="1">
    <source>
        <dbReference type="ARBA" id="ARBA00010552"/>
    </source>
</evidence>
<keyword evidence="2" id="KW-0378">Hydrolase</keyword>
<accession>A0ABS6TE60</accession>
<name>A0ABS6TE60_9ENTE</name>
<dbReference type="PANTHER" id="PTHR11803:SF58">
    <property type="entry name" value="PROTEIN HMF1-RELATED"/>
    <property type="match status" value="1"/>
</dbReference>
<evidence type="ECO:0000313" key="2">
    <source>
        <dbReference type="EMBL" id="MBV7391216.1"/>
    </source>
</evidence>
<comment type="caution">
    <text evidence="2">The sequence shown here is derived from an EMBL/GenBank/DDBJ whole genome shotgun (WGS) entry which is preliminary data.</text>
</comment>
<dbReference type="PANTHER" id="PTHR11803">
    <property type="entry name" value="2-IMINOBUTANOATE/2-IMINOPROPANOATE DEAMINASE RIDA"/>
    <property type="match status" value="1"/>
</dbReference>
<gene>
    <name evidence="2" type="ORF">KUA55_11040</name>
</gene>
<dbReference type="InterPro" id="IPR006175">
    <property type="entry name" value="YjgF/YER057c/UK114"/>
</dbReference>
<dbReference type="Proteomes" id="UP000774130">
    <property type="component" value="Unassembled WGS sequence"/>
</dbReference>
<proteinExistence type="inferred from homology"/>
<dbReference type="InterPro" id="IPR006056">
    <property type="entry name" value="RidA"/>
</dbReference>
<dbReference type="EMBL" id="JAHUZB010000004">
    <property type="protein sequence ID" value="MBV7391216.1"/>
    <property type="molecule type" value="Genomic_DNA"/>
</dbReference>
<protein>
    <submittedName>
        <fullName evidence="2">Rid family detoxifying hydrolase</fullName>
    </submittedName>
</protein>
<comment type="similarity">
    <text evidence="1">Belongs to the RutC family.</text>
</comment>
<dbReference type="GO" id="GO:0016787">
    <property type="term" value="F:hydrolase activity"/>
    <property type="evidence" value="ECO:0007669"/>
    <property type="project" value="UniProtKB-KW"/>
</dbReference>
<dbReference type="CDD" id="cd00448">
    <property type="entry name" value="YjgF_YER057c_UK114_family"/>
    <property type="match status" value="1"/>
</dbReference>
<reference evidence="2 3" key="1">
    <citation type="submission" date="2021-06" db="EMBL/GenBank/DDBJ databases">
        <title>Enterococcus alishanensis sp. nov., a novel lactic acid bacterium isolated from fresh coffee beans.</title>
        <authorList>
            <person name="Chen Y.-S."/>
        </authorList>
    </citation>
    <scope>NUCLEOTIDE SEQUENCE [LARGE SCALE GENOMIC DNA]</scope>
    <source>
        <strain evidence="2 3">ALS3</strain>
    </source>
</reference>
<evidence type="ECO:0000313" key="3">
    <source>
        <dbReference type="Proteomes" id="UP000774130"/>
    </source>
</evidence>
<sequence>MKRIISEELPAAVGPYVHGSMINGILFSSGQLPIDPKTGKMPEGIEAQAKQSLENCRVLLAHEDMEMKDIVKTNIFMDDVSDFAKVNDIYAAYFEDGEYPARTAYEVGNLPLGALIEIEVIASKGN</sequence>
<dbReference type="NCBIfam" id="TIGR00004">
    <property type="entry name" value="Rid family detoxifying hydrolase"/>
    <property type="match status" value="1"/>
</dbReference>
<organism evidence="2 3">
    <name type="scientific">Enterococcus alishanensis</name>
    <dbReference type="NCBI Taxonomy" id="1303817"/>
    <lineage>
        <taxon>Bacteria</taxon>
        <taxon>Bacillati</taxon>
        <taxon>Bacillota</taxon>
        <taxon>Bacilli</taxon>
        <taxon>Lactobacillales</taxon>
        <taxon>Enterococcaceae</taxon>
        <taxon>Enterococcus</taxon>
    </lineage>
</organism>
<dbReference type="Pfam" id="PF01042">
    <property type="entry name" value="Ribonuc_L-PSP"/>
    <property type="match status" value="1"/>
</dbReference>